<name>A0A9J5ZI35_SOLCO</name>
<evidence type="ECO:0000313" key="3">
    <source>
        <dbReference type="Proteomes" id="UP000824120"/>
    </source>
</evidence>
<accession>A0A9J5ZI35</accession>
<comment type="caution">
    <text evidence="2">The sequence shown here is derived from an EMBL/GenBank/DDBJ whole genome shotgun (WGS) entry which is preliminary data.</text>
</comment>
<dbReference type="EMBL" id="JACXVP010000004">
    <property type="protein sequence ID" value="KAG5612101.1"/>
    <property type="molecule type" value="Genomic_DNA"/>
</dbReference>
<proteinExistence type="predicted"/>
<evidence type="ECO:0000313" key="2">
    <source>
        <dbReference type="EMBL" id="KAG5612101.1"/>
    </source>
</evidence>
<reference evidence="2 3" key="1">
    <citation type="submission" date="2020-09" db="EMBL/GenBank/DDBJ databases">
        <title>De no assembly of potato wild relative species, Solanum commersonii.</title>
        <authorList>
            <person name="Cho K."/>
        </authorList>
    </citation>
    <scope>NUCLEOTIDE SEQUENCE [LARGE SCALE GENOMIC DNA]</scope>
    <source>
        <strain evidence="2">LZ3.2</strain>
        <tissue evidence="2">Leaf</tissue>
    </source>
</reference>
<feature type="region of interest" description="Disordered" evidence="1">
    <location>
        <begin position="1"/>
        <end position="22"/>
    </location>
</feature>
<dbReference type="Proteomes" id="UP000824120">
    <property type="component" value="Chromosome 4"/>
</dbReference>
<gene>
    <name evidence="2" type="ORF">H5410_023382</name>
</gene>
<organism evidence="2 3">
    <name type="scientific">Solanum commersonii</name>
    <name type="common">Commerson's wild potato</name>
    <name type="synonym">Commerson's nightshade</name>
    <dbReference type="NCBI Taxonomy" id="4109"/>
    <lineage>
        <taxon>Eukaryota</taxon>
        <taxon>Viridiplantae</taxon>
        <taxon>Streptophyta</taxon>
        <taxon>Embryophyta</taxon>
        <taxon>Tracheophyta</taxon>
        <taxon>Spermatophyta</taxon>
        <taxon>Magnoliopsida</taxon>
        <taxon>eudicotyledons</taxon>
        <taxon>Gunneridae</taxon>
        <taxon>Pentapetalae</taxon>
        <taxon>asterids</taxon>
        <taxon>lamiids</taxon>
        <taxon>Solanales</taxon>
        <taxon>Solanaceae</taxon>
        <taxon>Solanoideae</taxon>
        <taxon>Solaneae</taxon>
        <taxon>Solanum</taxon>
    </lineage>
</organism>
<protein>
    <submittedName>
        <fullName evidence="2">Uncharacterized protein</fullName>
    </submittedName>
</protein>
<evidence type="ECO:0000256" key="1">
    <source>
        <dbReference type="SAM" id="MobiDB-lite"/>
    </source>
</evidence>
<sequence>MAGSDWKRPREYFAGSSSEADLNSRQEECLVTVLKRFAGSYRGLCKILSGFPGIRLIKSNSCSISPRLKAPKKIKSTYARGS</sequence>
<feature type="compositionally biased region" description="Basic and acidic residues" evidence="1">
    <location>
        <begin position="1"/>
        <end position="11"/>
    </location>
</feature>
<keyword evidence="3" id="KW-1185">Reference proteome</keyword>
<dbReference type="AlphaFoldDB" id="A0A9J5ZI35"/>